<dbReference type="GO" id="GO:0003697">
    <property type="term" value="F:single-stranded DNA binding"/>
    <property type="evidence" value="ECO:0007669"/>
    <property type="project" value="InterPro"/>
</dbReference>
<keyword evidence="2 8" id="KW-0645">Protease</keyword>
<dbReference type="RefSeq" id="WP_044830391.1">
    <property type="nucleotide sequence ID" value="NZ_CP059735.1"/>
</dbReference>
<keyword evidence="10" id="KW-1185">Reference proteome</keyword>
<keyword evidence="5" id="KW-0190">Covalent protein-DNA linkage</keyword>
<dbReference type="GO" id="GO:0016829">
    <property type="term" value="F:lyase activity"/>
    <property type="evidence" value="ECO:0007669"/>
    <property type="project" value="UniProtKB-KW"/>
</dbReference>
<reference evidence="9 10" key="2">
    <citation type="journal article" date="2022" name="Mar. Drugs">
        <title>Bioassay-Guided Fractionation Leads to the Detection of Cholic Acid Generated by the Rare Thalassomonas sp.</title>
        <authorList>
            <person name="Pheiffer F."/>
            <person name="Schneider Y.K."/>
            <person name="Hansen E.H."/>
            <person name="Andersen J.H."/>
            <person name="Isaksson J."/>
            <person name="Busche T."/>
            <person name="R C."/>
            <person name="Kalinowski J."/>
            <person name="Zyl L.V."/>
            <person name="Trindade M."/>
        </authorList>
    </citation>
    <scope>NUCLEOTIDE SEQUENCE [LARGE SCALE GENOMIC DNA]</scope>
    <source>
        <strain evidence="9 10">A5K-106</strain>
    </source>
</reference>
<evidence type="ECO:0000256" key="8">
    <source>
        <dbReference type="RuleBase" id="RU364100"/>
    </source>
</evidence>
<dbReference type="AlphaFoldDB" id="A0AAE9YNQ2"/>
<dbReference type="Gene3D" id="3.90.1680.10">
    <property type="entry name" value="SOS response associated peptidase-like"/>
    <property type="match status" value="1"/>
</dbReference>
<keyword evidence="4 8" id="KW-0378">Hydrolase</keyword>
<evidence type="ECO:0000256" key="3">
    <source>
        <dbReference type="ARBA" id="ARBA00022763"/>
    </source>
</evidence>
<keyword evidence="6" id="KW-0238">DNA-binding</keyword>
<dbReference type="GO" id="GO:0008233">
    <property type="term" value="F:peptidase activity"/>
    <property type="evidence" value="ECO:0007669"/>
    <property type="project" value="UniProtKB-KW"/>
</dbReference>
<organism evidence="9 10">
    <name type="scientific">Thalassomonas actiniarum</name>
    <dbReference type="NCBI Taxonomy" id="485447"/>
    <lineage>
        <taxon>Bacteria</taxon>
        <taxon>Pseudomonadati</taxon>
        <taxon>Pseudomonadota</taxon>
        <taxon>Gammaproteobacteria</taxon>
        <taxon>Alteromonadales</taxon>
        <taxon>Colwelliaceae</taxon>
        <taxon>Thalassomonas</taxon>
    </lineage>
</organism>
<proteinExistence type="inferred from homology"/>
<sequence length="190" mass="21384">MCGRFSVINEHLSARVSDLLGISYSTTTNTDLCPSQFISAIAADGNSYQQGELVWGIKPDWAKRLLINAQAETAAQKSTFKQAYATNRCLVPMTGWYEWRTDSQSNKKEKFLFTHAREQPLFMAALWFAGQPNQLVTLTTKPNDLCALYHKRMPLLILPEHIDYWLRGAPAQLEPLLGAVDDHLIKVEAA</sequence>
<evidence type="ECO:0000256" key="1">
    <source>
        <dbReference type="ARBA" id="ARBA00008136"/>
    </source>
</evidence>
<dbReference type="Pfam" id="PF02586">
    <property type="entry name" value="SRAP"/>
    <property type="match status" value="1"/>
</dbReference>
<reference evidence="9 10" key="1">
    <citation type="journal article" date="2015" name="Genome Announc.">
        <title>Draft Genome Sequences of Marine Isolates of Thalassomonas viridans and Thalassomonas actiniarum.</title>
        <authorList>
            <person name="Olonade I."/>
            <person name="van Zyl L.J."/>
            <person name="Trindade M."/>
        </authorList>
    </citation>
    <scope>NUCLEOTIDE SEQUENCE [LARGE SCALE GENOMIC DNA]</scope>
    <source>
        <strain evidence="9 10">A5K-106</strain>
    </source>
</reference>
<evidence type="ECO:0000256" key="4">
    <source>
        <dbReference type="ARBA" id="ARBA00022801"/>
    </source>
</evidence>
<evidence type="ECO:0000256" key="7">
    <source>
        <dbReference type="ARBA" id="ARBA00023239"/>
    </source>
</evidence>
<evidence type="ECO:0000313" key="9">
    <source>
        <dbReference type="EMBL" id="WDD98026.1"/>
    </source>
</evidence>
<dbReference type="PANTHER" id="PTHR13604:SF0">
    <property type="entry name" value="ABASIC SITE PROCESSING PROTEIN HMCES"/>
    <property type="match status" value="1"/>
</dbReference>
<comment type="similarity">
    <text evidence="1 8">Belongs to the SOS response-associated peptidase family.</text>
</comment>
<evidence type="ECO:0000256" key="2">
    <source>
        <dbReference type="ARBA" id="ARBA00022670"/>
    </source>
</evidence>
<dbReference type="GO" id="GO:0106300">
    <property type="term" value="P:protein-DNA covalent cross-linking repair"/>
    <property type="evidence" value="ECO:0007669"/>
    <property type="project" value="InterPro"/>
</dbReference>
<accession>A0AAE9YNQ2</accession>
<name>A0AAE9YNQ2_9GAMM</name>
<dbReference type="EMBL" id="CP059735">
    <property type="protein sequence ID" value="WDD98026.1"/>
    <property type="molecule type" value="Genomic_DNA"/>
</dbReference>
<evidence type="ECO:0000256" key="5">
    <source>
        <dbReference type="ARBA" id="ARBA00023124"/>
    </source>
</evidence>
<dbReference type="Proteomes" id="UP000032568">
    <property type="component" value="Chromosome"/>
</dbReference>
<keyword evidence="3" id="KW-0227">DNA damage</keyword>
<keyword evidence="7" id="KW-0456">Lyase</keyword>
<gene>
    <name evidence="9" type="ORF">SG35_022505</name>
</gene>
<evidence type="ECO:0000313" key="10">
    <source>
        <dbReference type="Proteomes" id="UP000032568"/>
    </source>
</evidence>
<dbReference type="InterPro" id="IPR036590">
    <property type="entry name" value="SRAP-like"/>
</dbReference>
<dbReference type="GO" id="GO:0006508">
    <property type="term" value="P:proteolysis"/>
    <property type="evidence" value="ECO:0007669"/>
    <property type="project" value="UniProtKB-KW"/>
</dbReference>
<protein>
    <recommendedName>
        <fullName evidence="8">Abasic site processing protein</fullName>
        <ecNumber evidence="8">3.4.-.-</ecNumber>
    </recommendedName>
</protein>
<dbReference type="KEGG" id="tact:SG35_022505"/>
<dbReference type="PANTHER" id="PTHR13604">
    <property type="entry name" value="DC12-RELATED"/>
    <property type="match status" value="1"/>
</dbReference>
<dbReference type="SUPFAM" id="SSF143081">
    <property type="entry name" value="BB1717-like"/>
    <property type="match status" value="1"/>
</dbReference>
<dbReference type="EC" id="3.4.-.-" evidence="8"/>
<dbReference type="InterPro" id="IPR003738">
    <property type="entry name" value="SRAP"/>
</dbReference>
<evidence type="ECO:0000256" key="6">
    <source>
        <dbReference type="ARBA" id="ARBA00023125"/>
    </source>
</evidence>